<dbReference type="OrthoDB" id="8701624at2"/>
<proteinExistence type="predicted"/>
<evidence type="ECO:0000313" key="3">
    <source>
        <dbReference type="Proteomes" id="UP000237839"/>
    </source>
</evidence>
<feature type="signal peptide" evidence="1">
    <location>
        <begin position="1"/>
        <end position="20"/>
    </location>
</feature>
<keyword evidence="1" id="KW-0732">Signal</keyword>
<name>A0A2S9H1P4_9BURK</name>
<dbReference type="PANTHER" id="PTHR34387:SF1">
    <property type="entry name" value="PERIPLASMIC IMMUNOGENIC PROTEIN"/>
    <property type="match status" value="1"/>
</dbReference>
<dbReference type="GO" id="GO:0006974">
    <property type="term" value="P:DNA damage response"/>
    <property type="evidence" value="ECO:0007669"/>
    <property type="project" value="TreeGrafter"/>
</dbReference>
<accession>A0A2S9H1P4</accession>
<protein>
    <recommendedName>
        <fullName evidence="4">SIMPL domain-containing protein</fullName>
    </recommendedName>
</protein>
<dbReference type="Gene3D" id="3.30.110.170">
    <property type="entry name" value="Protein of unknown function (DUF541), domain 1"/>
    <property type="match status" value="1"/>
</dbReference>
<feature type="chain" id="PRO_5015479834" description="SIMPL domain-containing protein" evidence="1">
    <location>
        <begin position="21"/>
        <end position="238"/>
    </location>
</feature>
<dbReference type="EMBL" id="PUGF01000005">
    <property type="protein sequence ID" value="PRC93786.1"/>
    <property type="molecule type" value="Genomic_DNA"/>
</dbReference>
<dbReference type="AlphaFoldDB" id="A0A2S9H1P4"/>
<evidence type="ECO:0008006" key="4">
    <source>
        <dbReference type="Google" id="ProtNLM"/>
    </source>
</evidence>
<gene>
    <name evidence="2" type="ORF">S2091_1395</name>
</gene>
<dbReference type="Pfam" id="PF04402">
    <property type="entry name" value="SIMPL"/>
    <property type="match status" value="1"/>
</dbReference>
<dbReference type="InterPro" id="IPR052022">
    <property type="entry name" value="26kDa_periplasmic_antigen"/>
</dbReference>
<dbReference type="PANTHER" id="PTHR34387">
    <property type="entry name" value="SLR1258 PROTEIN"/>
    <property type="match status" value="1"/>
</dbReference>
<organism evidence="2 3">
    <name type="scientific">Solimicrobium silvestre</name>
    <dbReference type="NCBI Taxonomy" id="2099400"/>
    <lineage>
        <taxon>Bacteria</taxon>
        <taxon>Pseudomonadati</taxon>
        <taxon>Pseudomonadota</taxon>
        <taxon>Betaproteobacteria</taxon>
        <taxon>Burkholderiales</taxon>
        <taxon>Oxalobacteraceae</taxon>
        <taxon>Solimicrobium</taxon>
    </lineage>
</organism>
<evidence type="ECO:0000313" key="2">
    <source>
        <dbReference type="EMBL" id="PRC93786.1"/>
    </source>
</evidence>
<dbReference type="RefSeq" id="WP_105531076.1">
    <property type="nucleotide sequence ID" value="NZ_PUGF01000005.1"/>
</dbReference>
<reference evidence="2 3" key="1">
    <citation type="submission" date="2018-02" db="EMBL/GenBank/DDBJ databases">
        <title>Solimicrobium silvestre gen. nov., sp. nov., isolated from alpine forest soil.</title>
        <authorList>
            <person name="Margesin R."/>
            <person name="Albuquerque L."/>
            <person name="Zhang D.-C."/>
            <person name="Froufe H.J.C."/>
            <person name="Severino R."/>
            <person name="Roxo I."/>
            <person name="Egas C."/>
            <person name="Da Costa M.S."/>
        </authorList>
    </citation>
    <scope>NUCLEOTIDE SEQUENCE [LARGE SCALE GENOMIC DNA]</scope>
    <source>
        <strain evidence="2 3">S20-91</strain>
    </source>
</reference>
<evidence type="ECO:0000256" key="1">
    <source>
        <dbReference type="SAM" id="SignalP"/>
    </source>
</evidence>
<dbReference type="InterPro" id="IPR007497">
    <property type="entry name" value="SIMPL/DUF541"/>
</dbReference>
<sequence>MLKHFFIFCMLLGSATIVCASQLPDYPFIHSVGNAGIYAQPDIGEISFEITVSDAESDKATQQAVAINADILALLAAQNIPAADVEIYEVQKKMRAVEGVDGKPATVICDIKQSIIINVRDLSKWEGLTTPLLGTNNLGNFDTSFERTDRHKINDELIAAAVKDAQHNGMLMVESFGKHLGAAMAISSGKLKDVSIALGLATGGLSSDDAPKGNPIRNFFAPAPLRFTQSVDVLFKIK</sequence>
<dbReference type="Proteomes" id="UP000237839">
    <property type="component" value="Unassembled WGS sequence"/>
</dbReference>
<comment type="caution">
    <text evidence="2">The sequence shown here is derived from an EMBL/GenBank/DDBJ whole genome shotgun (WGS) entry which is preliminary data.</text>
</comment>
<keyword evidence="3" id="KW-1185">Reference proteome</keyword>
<dbReference type="Gene3D" id="3.30.70.2970">
    <property type="entry name" value="Protein of unknown function (DUF541), domain 2"/>
    <property type="match status" value="1"/>
</dbReference>